<accession>A0A319ES25</accession>
<dbReference type="InterPro" id="IPR010987">
    <property type="entry name" value="Glutathione-S-Trfase_C-like"/>
</dbReference>
<dbReference type="Pfam" id="PF02798">
    <property type="entry name" value="GST_N"/>
    <property type="match status" value="1"/>
</dbReference>
<evidence type="ECO:0000259" key="2">
    <source>
        <dbReference type="PROSITE" id="PS50404"/>
    </source>
</evidence>
<name>A0A319ES25_ASPSB</name>
<dbReference type="InterPro" id="IPR040079">
    <property type="entry name" value="Glutathione_S-Trfase"/>
</dbReference>
<dbReference type="OrthoDB" id="422574at2759"/>
<dbReference type="AlphaFoldDB" id="A0A319ES25"/>
<dbReference type="InterPro" id="IPR036282">
    <property type="entry name" value="Glutathione-S-Trfase_C_sf"/>
</dbReference>
<dbReference type="SFLD" id="SFLDS00019">
    <property type="entry name" value="Glutathione_Transferase_(cytos"/>
    <property type="match status" value="1"/>
</dbReference>
<dbReference type="GO" id="GO:0016740">
    <property type="term" value="F:transferase activity"/>
    <property type="evidence" value="ECO:0007669"/>
    <property type="project" value="UniProtKB-KW"/>
</dbReference>
<dbReference type="Pfam" id="PF13410">
    <property type="entry name" value="GST_C_2"/>
    <property type="match status" value="1"/>
</dbReference>
<dbReference type="SUPFAM" id="SSF47616">
    <property type="entry name" value="GST C-terminal domain-like"/>
    <property type="match status" value="1"/>
</dbReference>
<evidence type="ECO:0000256" key="1">
    <source>
        <dbReference type="ARBA" id="ARBA00007409"/>
    </source>
</evidence>
<keyword evidence="4" id="KW-0808">Transferase</keyword>
<dbReference type="Proteomes" id="UP000248423">
    <property type="component" value="Unassembled WGS sequence"/>
</dbReference>
<dbReference type="PROSITE" id="PS50405">
    <property type="entry name" value="GST_CTER"/>
    <property type="match status" value="1"/>
</dbReference>
<evidence type="ECO:0000313" key="5">
    <source>
        <dbReference type="Proteomes" id="UP000248423"/>
    </source>
</evidence>
<evidence type="ECO:0000259" key="3">
    <source>
        <dbReference type="PROSITE" id="PS50405"/>
    </source>
</evidence>
<sequence>MSAPFTLYTHAGPGPNPIKVAIVLEYLGLSYTTIPLKFGEGKGTVKDPEYTAKINPNGRVPALIDHGNDDLVVFESGAILQYLAEKEWDMQYDQTGNLSGRTPSERAQINQWLSWQISGLGPYQGQLAWFVLFHEQTHGEKPNGSVITRYQAEVERLRTVLDEHLGQAEGGYVAAGRVTIADFAILPWLKVSVLVGEKLRPLGEYRALKGYVDRLEGMEGVRGAYERLGVAL</sequence>
<protein>
    <submittedName>
        <fullName evidence="4">Glutathione S-transferase family protein</fullName>
    </submittedName>
</protein>
<gene>
    <name evidence="4" type="ORF">BO78DRAFT_436569</name>
</gene>
<dbReference type="SUPFAM" id="SSF52833">
    <property type="entry name" value="Thioredoxin-like"/>
    <property type="match status" value="1"/>
</dbReference>
<dbReference type="SFLD" id="SFLDG00358">
    <property type="entry name" value="Main_(cytGST)"/>
    <property type="match status" value="1"/>
</dbReference>
<dbReference type="EMBL" id="KZ826325">
    <property type="protein sequence ID" value="PYI09738.1"/>
    <property type="molecule type" value="Genomic_DNA"/>
</dbReference>
<dbReference type="PANTHER" id="PTHR44051:SF14">
    <property type="entry name" value="GLUTATHIONE S-TRANSFERASE II"/>
    <property type="match status" value="1"/>
</dbReference>
<comment type="similarity">
    <text evidence="1">Belongs to the GST superfamily.</text>
</comment>
<feature type="domain" description="GST N-terminal" evidence="2">
    <location>
        <begin position="4"/>
        <end position="91"/>
    </location>
</feature>
<dbReference type="PANTHER" id="PTHR44051">
    <property type="entry name" value="GLUTATHIONE S-TRANSFERASE-RELATED"/>
    <property type="match status" value="1"/>
</dbReference>
<dbReference type="VEuPathDB" id="FungiDB:BO78DRAFT_436569"/>
<dbReference type="Gene3D" id="1.20.1050.130">
    <property type="match status" value="1"/>
</dbReference>
<keyword evidence="5" id="KW-1185">Reference proteome</keyword>
<dbReference type="PROSITE" id="PS50404">
    <property type="entry name" value="GST_NTER"/>
    <property type="match status" value="1"/>
</dbReference>
<feature type="domain" description="GST C-terminal" evidence="3">
    <location>
        <begin position="102"/>
        <end position="232"/>
    </location>
</feature>
<evidence type="ECO:0000313" key="4">
    <source>
        <dbReference type="EMBL" id="PYI09738.1"/>
    </source>
</evidence>
<reference evidence="4 5" key="1">
    <citation type="submission" date="2018-02" db="EMBL/GenBank/DDBJ databases">
        <title>The genomes of Aspergillus section Nigri reveals drivers in fungal speciation.</title>
        <authorList>
            <consortium name="DOE Joint Genome Institute"/>
            <person name="Vesth T.C."/>
            <person name="Nybo J."/>
            <person name="Theobald S."/>
            <person name="Brandl J."/>
            <person name="Frisvad J.C."/>
            <person name="Nielsen K.F."/>
            <person name="Lyhne E.K."/>
            <person name="Kogle M.E."/>
            <person name="Kuo A."/>
            <person name="Riley R."/>
            <person name="Clum A."/>
            <person name="Nolan M."/>
            <person name="Lipzen A."/>
            <person name="Salamov A."/>
            <person name="Henrissat B."/>
            <person name="Wiebenga A."/>
            <person name="De vries R.P."/>
            <person name="Grigoriev I.V."/>
            <person name="Mortensen U.H."/>
            <person name="Andersen M.R."/>
            <person name="Baker S.E."/>
        </authorList>
    </citation>
    <scope>NUCLEOTIDE SEQUENCE [LARGE SCALE GENOMIC DNA]</scope>
    <source>
        <strain evidence="4 5">CBS 121057</strain>
    </source>
</reference>
<dbReference type="CDD" id="cd03048">
    <property type="entry name" value="GST_N_Ure2p_like"/>
    <property type="match status" value="1"/>
</dbReference>
<dbReference type="STRING" id="1448318.A0A319ES25"/>
<organism evidence="4 5">
    <name type="scientific">Aspergillus sclerotiicarbonarius (strain CBS 121057 / IBT 28362)</name>
    <dbReference type="NCBI Taxonomy" id="1448318"/>
    <lineage>
        <taxon>Eukaryota</taxon>
        <taxon>Fungi</taxon>
        <taxon>Dikarya</taxon>
        <taxon>Ascomycota</taxon>
        <taxon>Pezizomycotina</taxon>
        <taxon>Eurotiomycetes</taxon>
        <taxon>Eurotiomycetidae</taxon>
        <taxon>Eurotiales</taxon>
        <taxon>Aspergillaceae</taxon>
        <taxon>Aspergillus</taxon>
        <taxon>Aspergillus subgen. Circumdati</taxon>
    </lineage>
</organism>
<dbReference type="InterPro" id="IPR004045">
    <property type="entry name" value="Glutathione_S-Trfase_N"/>
</dbReference>
<proteinExistence type="inferred from homology"/>
<dbReference type="InterPro" id="IPR036249">
    <property type="entry name" value="Thioredoxin-like_sf"/>
</dbReference>